<proteinExistence type="predicted"/>
<evidence type="ECO:0000313" key="3">
    <source>
        <dbReference type="WBParaSite" id="nRc.2.0.1.t47291-RA"/>
    </source>
</evidence>
<evidence type="ECO:0000313" key="2">
    <source>
        <dbReference type="Proteomes" id="UP000887565"/>
    </source>
</evidence>
<sequence>MGQDILNNRITEQMEQMMERYPKHAHNRPAAEKVSKRWTRKDRDVRKREKLATPEKERKRKHESRHRDESPHEKSMSREKK</sequence>
<keyword evidence="2" id="KW-1185">Reference proteome</keyword>
<accession>A0A915LBX7</accession>
<feature type="compositionally biased region" description="Polar residues" evidence="1">
    <location>
        <begin position="1"/>
        <end position="14"/>
    </location>
</feature>
<dbReference type="Proteomes" id="UP000887565">
    <property type="component" value="Unplaced"/>
</dbReference>
<reference evidence="3" key="1">
    <citation type="submission" date="2022-11" db="UniProtKB">
        <authorList>
            <consortium name="WormBaseParasite"/>
        </authorList>
    </citation>
    <scope>IDENTIFICATION</scope>
</reference>
<name>A0A915LBX7_ROMCU</name>
<organism evidence="2 3">
    <name type="scientific">Romanomermis culicivorax</name>
    <name type="common">Nematode worm</name>
    <dbReference type="NCBI Taxonomy" id="13658"/>
    <lineage>
        <taxon>Eukaryota</taxon>
        <taxon>Metazoa</taxon>
        <taxon>Ecdysozoa</taxon>
        <taxon>Nematoda</taxon>
        <taxon>Enoplea</taxon>
        <taxon>Dorylaimia</taxon>
        <taxon>Mermithida</taxon>
        <taxon>Mermithoidea</taxon>
        <taxon>Mermithidae</taxon>
        <taxon>Romanomermis</taxon>
    </lineage>
</organism>
<evidence type="ECO:0000256" key="1">
    <source>
        <dbReference type="SAM" id="MobiDB-lite"/>
    </source>
</evidence>
<protein>
    <submittedName>
        <fullName evidence="3">Uncharacterized protein</fullName>
    </submittedName>
</protein>
<feature type="compositionally biased region" description="Basic and acidic residues" evidence="1">
    <location>
        <begin position="29"/>
        <end position="57"/>
    </location>
</feature>
<feature type="region of interest" description="Disordered" evidence="1">
    <location>
        <begin position="1"/>
        <end position="81"/>
    </location>
</feature>
<feature type="compositionally biased region" description="Basic and acidic residues" evidence="1">
    <location>
        <begin position="65"/>
        <end position="81"/>
    </location>
</feature>
<dbReference type="AlphaFoldDB" id="A0A915LBX7"/>
<dbReference type="WBParaSite" id="nRc.2.0.1.t47291-RA">
    <property type="protein sequence ID" value="nRc.2.0.1.t47291-RA"/>
    <property type="gene ID" value="nRc.2.0.1.g47291"/>
</dbReference>